<dbReference type="InterPro" id="IPR014721">
    <property type="entry name" value="Ribsml_uS5_D2-typ_fold_subgr"/>
</dbReference>
<comment type="similarity">
    <text evidence="1 9">Belongs to the GHMP kinase family. IspE subfamily.</text>
</comment>
<reference evidence="12 14" key="1">
    <citation type="journal article" date="2015" name="Int. J. Syst. Evol. Microbiol.">
        <title>Exiguobacterium enclense sp. nov., isolated from sediment.</title>
        <authorList>
            <person name="Dastager S.G."/>
            <person name="Mawlankar R."/>
            <person name="Sonalkar V.V."/>
            <person name="Thorat M.N."/>
            <person name="Mual P."/>
            <person name="Verma A."/>
            <person name="Krishnamurthi S."/>
            <person name="Tang S.K."/>
            <person name="Li W.J."/>
        </authorList>
    </citation>
    <scope>NUCLEOTIDE SEQUENCE [LARGE SCALE GENOMIC DNA]</scope>
    <source>
        <strain evidence="12 14">NIO-1109</strain>
    </source>
</reference>
<feature type="active site" evidence="9">
    <location>
        <position position="136"/>
    </location>
</feature>
<accession>A0A0V8GBH5</accession>
<dbReference type="InterPro" id="IPR020568">
    <property type="entry name" value="Ribosomal_Su5_D2-typ_SF"/>
</dbReference>
<dbReference type="GO" id="GO:0050515">
    <property type="term" value="F:4-(cytidine 5'-diphospho)-2-C-methyl-D-erythritol kinase activity"/>
    <property type="evidence" value="ECO:0007669"/>
    <property type="project" value="UniProtKB-UniRule"/>
</dbReference>
<evidence type="ECO:0000313" key="13">
    <source>
        <dbReference type="EMBL" id="MEI4464041.1"/>
    </source>
</evidence>
<dbReference type="InterPro" id="IPR013750">
    <property type="entry name" value="GHMP_kinase_C_dom"/>
</dbReference>
<feature type="domain" description="GHMP kinase N-terminal" evidence="10">
    <location>
        <begin position="66"/>
        <end position="144"/>
    </location>
</feature>
<feature type="binding site" evidence="9">
    <location>
        <begin position="94"/>
        <end position="104"/>
    </location>
    <ligand>
        <name>ATP</name>
        <dbReference type="ChEBI" id="CHEBI:30616"/>
    </ligand>
</feature>
<dbReference type="AlphaFoldDB" id="A0A0V8GBH5"/>
<dbReference type="Gene3D" id="3.30.230.10">
    <property type="match status" value="1"/>
</dbReference>
<dbReference type="NCBIfam" id="NF011202">
    <property type="entry name" value="PRK14608.1"/>
    <property type="match status" value="1"/>
</dbReference>
<dbReference type="Gene3D" id="3.30.70.890">
    <property type="entry name" value="GHMP kinase, C-terminal domain"/>
    <property type="match status" value="1"/>
</dbReference>
<dbReference type="EMBL" id="LNQL01000009">
    <property type="protein sequence ID" value="KSU47494.1"/>
    <property type="molecule type" value="Genomic_DNA"/>
</dbReference>
<evidence type="ECO:0000256" key="2">
    <source>
        <dbReference type="ARBA" id="ARBA00012052"/>
    </source>
</evidence>
<keyword evidence="15" id="KW-1185">Reference proteome</keyword>
<dbReference type="EMBL" id="JBAWKY010000009">
    <property type="protein sequence ID" value="MEI4464041.1"/>
    <property type="molecule type" value="Genomic_DNA"/>
</dbReference>
<protein>
    <recommendedName>
        <fullName evidence="3 9">4-diphosphocytidyl-2-C-methyl-D-erythritol kinase</fullName>
        <shortName evidence="9">CMK</shortName>
        <ecNumber evidence="2 9">2.7.1.148</ecNumber>
    </recommendedName>
    <alternativeName>
        <fullName evidence="8 9">4-(cytidine-5'-diphospho)-2-C-methyl-D-erythritol kinase</fullName>
    </alternativeName>
</protein>
<evidence type="ECO:0000256" key="9">
    <source>
        <dbReference type="HAMAP-Rule" id="MF_00061"/>
    </source>
</evidence>
<reference evidence="13 15" key="2">
    <citation type="submission" date="2023-12" db="EMBL/GenBank/DDBJ databases">
        <authorList>
            <person name="Easwaran N."/>
            <person name="Lazarus H.P.S."/>
        </authorList>
    </citation>
    <scope>NUCLEOTIDE SEQUENCE [LARGE SCALE GENOMIC DNA]</scope>
    <source>
        <strain evidence="13 15">VIT-2023</strain>
    </source>
</reference>
<evidence type="ECO:0000256" key="5">
    <source>
        <dbReference type="ARBA" id="ARBA00022741"/>
    </source>
</evidence>
<dbReference type="GeneID" id="88810083"/>
<dbReference type="RefSeq" id="WP_023466542.1">
    <property type="nucleotide sequence ID" value="NZ_FMYN01000009.1"/>
</dbReference>
<dbReference type="HAMAP" id="MF_00061">
    <property type="entry name" value="IspE"/>
    <property type="match status" value="1"/>
</dbReference>
<evidence type="ECO:0000256" key="1">
    <source>
        <dbReference type="ARBA" id="ARBA00009684"/>
    </source>
</evidence>
<keyword evidence="5 9" id="KW-0547">Nucleotide-binding</keyword>
<comment type="caution">
    <text evidence="12">The sequence shown here is derived from an EMBL/GenBank/DDBJ whole genome shotgun (WGS) entry which is preliminary data.</text>
</comment>
<dbReference type="PANTHER" id="PTHR43527:SF2">
    <property type="entry name" value="4-DIPHOSPHOCYTIDYL-2-C-METHYL-D-ERYTHRITOL KINASE, CHLOROPLASTIC"/>
    <property type="match status" value="1"/>
</dbReference>
<dbReference type="GO" id="GO:0019288">
    <property type="term" value="P:isopentenyl diphosphate biosynthetic process, methylerythritol 4-phosphate pathway"/>
    <property type="evidence" value="ECO:0007669"/>
    <property type="project" value="UniProtKB-UniRule"/>
</dbReference>
<name>A0A0V8GBH5_9BACL</name>
<evidence type="ECO:0000259" key="10">
    <source>
        <dbReference type="Pfam" id="PF00288"/>
    </source>
</evidence>
<dbReference type="InterPro" id="IPR004424">
    <property type="entry name" value="IspE"/>
</dbReference>
<feature type="domain" description="GHMP kinase C-terminal" evidence="11">
    <location>
        <begin position="197"/>
        <end position="273"/>
    </location>
</feature>
<evidence type="ECO:0000313" key="15">
    <source>
        <dbReference type="Proteomes" id="UP001387110"/>
    </source>
</evidence>
<dbReference type="SUPFAM" id="SSF54211">
    <property type="entry name" value="Ribosomal protein S5 domain 2-like"/>
    <property type="match status" value="1"/>
</dbReference>
<keyword evidence="7 9" id="KW-0067">ATP-binding</keyword>
<organism evidence="12 14">
    <name type="scientific">Exiguobacterium indicum</name>
    <dbReference type="NCBI Taxonomy" id="296995"/>
    <lineage>
        <taxon>Bacteria</taxon>
        <taxon>Bacillati</taxon>
        <taxon>Bacillota</taxon>
        <taxon>Bacilli</taxon>
        <taxon>Bacillales</taxon>
        <taxon>Bacillales Family XII. Incertae Sedis</taxon>
        <taxon>Exiguobacterium</taxon>
    </lineage>
</organism>
<evidence type="ECO:0000256" key="4">
    <source>
        <dbReference type="ARBA" id="ARBA00022679"/>
    </source>
</evidence>
<proteinExistence type="inferred from homology"/>
<dbReference type="Pfam" id="PF08544">
    <property type="entry name" value="GHMP_kinases_C"/>
    <property type="match status" value="1"/>
</dbReference>
<gene>
    <name evidence="12" type="primary">ipk</name>
    <name evidence="9 13" type="synonym">ispE</name>
    <name evidence="12" type="ORF">AS033_16485</name>
    <name evidence="13" type="ORF">SZL87_16565</name>
</gene>
<dbReference type="EC" id="2.7.1.148" evidence="2 9"/>
<evidence type="ECO:0000256" key="7">
    <source>
        <dbReference type="ARBA" id="ARBA00022840"/>
    </source>
</evidence>
<comment type="function">
    <text evidence="9">Catalyzes the phosphorylation of the position 2 hydroxy group of 4-diphosphocytidyl-2C-methyl-D-erythritol.</text>
</comment>
<sequence length="286" mass="30665">MTIIVKAPAKINLVLDATAKRPDGYHDVHMVMTTVDLADRLELTELPSGEIRMNAQHAYVPNDERNLAYKAAAILKEKYDVKTGVEIFLEKHIPVAAGLAGGSSDAAATLRGLNELWQLGLTLEELAEVGAAVGSDVPFCVMGGTAIATGRGEKLEKLVSPPPCWVVLAKPTIGVSTADVYGALDLNTAKRPNVEAMIDAVKAQDFQGICQSLGNVLESVTLPMHPEVEQIKEFMASCGAEGVLMSGSGPTVFALTEHENRAQRLYNGLRGFCNEVYVVRLLGENH</sequence>
<feature type="active site" evidence="9">
    <location>
        <position position="10"/>
    </location>
</feature>
<dbReference type="InterPro" id="IPR006204">
    <property type="entry name" value="GHMP_kinase_N_dom"/>
</dbReference>
<comment type="catalytic activity">
    <reaction evidence="9">
        <text>4-CDP-2-C-methyl-D-erythritol + ATP = 4-CDP-2-C-methyl-D-erythritol 2-phosphate + ADP + H(+)</text>
        <dbReference type="Rhea" id="RHEA:18437"/>
        <dbReference type="ChEBI" id="CHEBI:15378"/>
        <dbReference type="ChEBI" id="CHEBI:30616"/>
        <dbReference type="ChEBI" id="CHEBI:57823"/>
        <dbReference type="ChEBI" id="CHEBI:57919"/>
        <dbReference type="ChEBI" id="CHEBI:456216"/>
        <dbReference type="EC" id="2.7.1.148"/>
    </reaction>
</comment>
<evidence type="ECO:0000256" key="6">
    <source>
        <dbReference type="ARBA" id="ARBA00022777"/>
    </source>
</evidence>
<dbReference type="PIRSF" id="PIRSF010376">
    <property type="entry name" value="IspE"/>
    <property type="match status" value="1"/>
</dbReference>
<dbReference type="NCBIfam" id="TIGR00154">
    <property type="entry name" value="ispE"/>
    <property type="match status" value="1"/>
</dbReference>
<evidence type="ECO:0000313" key="14">
    <source>
        <dbReference type="Proteomes" id="UP000053797"/>
    </source>
</evidence>
<dbReference type="InterPro" id="IPR036554">
    <property type="entry name" value="GHMP_kinase_C_sf"/>
</dbReference>
<dbReference type="FunFam" id="3.30.70.890:FF:000006">
    <property type="entry name" value="4-diphosphocytidyl-2-C-methyl-D-erythritol kinase"/>
    <property type="match status" value="1"/>
</dbReference>
<evidence type="ECO:0000256" key="8">
    <source>
        <dbReference type="ARBA" id="ARBA00032554"/>
    </source>
</evidence>
<dbReference type="OrthoDB" id="9809438at2"/>
<dbReference type="Pfam" id="PF00288">
    <property type="entry name" value="GHMP_kinases_N"/>
    <property type="match status" value="1"/>
</dbReference>
<dbReference type="Proteomes" id="UP001387110">
    <property type="component" value="Unassembled WGS sequence"/>
</dbReference>
<dbReference type="GO" id="GO:0005524">
    <property type="term" value="F:ATP binding"/>
    <property type="evidence" value="ECO:0007669"/>
    <property type="project" value="UniProtKB-UniRule"/>
</dbReference>
<evidence type="ECO:0000256" key="3">
    <source>
        <dbReference type="ARBA" id="ARBA00017473"/>
    </source>
</evidence>
<evidence type="ECO:0000313" key="12">
    <source>
        <dbReference type="EMBL" id="KSU47494.1"/>
    </source>
</evidence>
<dbReference type="GO" id="GO:0016114">
    <property type="term" value="P:terpenoid biosynthetic process"/>
    <property type="evidence" value="ECO:0007669"/>
    <property type="project" value="UniProtKB-UniRule"/>
</dbReference>
<evidence type="ECO:0000259" key="11">
    <source>
        <dbReference type="Pfam" id="PF08544"/>
    </source>
</evidence>
<keyword evidence="4 9" id="KW-0808">Transferase</keyword>
<dbReference type="SUPFAM" id="SSF55060">
    <property type="entry name" value="GHMP Kinase, C-terminal domain"/>
    <property type="match status" value="1"/>
</dbReference>
<dbReference type="PANTHER" id="PTHR43527">
    <property type="entry name" value="4-DIPHOSPHOCYTIDYL-2-C-METHYL-D-ERYTHRITOL KINASE, CHLOROPLASTIC"/>
    <property type="match status" value="1"/>
</dbReference>
<keyword evidence="6 9" id="KW-0418">Kinase</keyword>
<dbReference type="UniPathway" id="UPA00056">
    <property type="reaction ID" value="UER00094"/>
</dbReference>
<keyword evidence="9" id="KW-0414">Isoprene biosynthesis</keyword>
<dbReference type="FunFam" id="3.30.230.10:FF:000029">
    <property type="entry name" value="4-diphosphocytidyl-2-C-methyl-D-erythritol kinase"/>
    <property type="match status" value="1"/>
</dbReference>
<dbReference type="PRINTS" id="PR00958">
    <property type="entry name" value="HOMSERKINASE"/>
</dbReference>
<dbReference type="Proteomes" id="UP000053797">
    <property type="component" value="Unassembled WGS sequence"/>
</dbReference>
<comment type="pathway">
    <text evidence="9">Isoprenoid biosynthesis; isopentenyl diphosphate biosynthesis via DXP pathway; isopentenyl diphosphate from 1-deoxy-D-xylulose 5-phosphate: step 3/6.</text>
</comment>